<evidence type="ECO:0000313" key="3">
    <source>
        <dbReference type="Proteomes" id="UP000263642"/>
    </source>
</evidence>
<keyword evidence="1" id="KW-0472">Membrane</keyword>
<feature type="transmembrane region" description="Helical" evidence="1">
    <location>
        <begin position="63"/>
        <end position="83"/>
    </location>
</feature>
<evidence type="ECO:0000256" key="1">
    <source>
        <dbReference type="SAM" id="Phobius"/>
    </source>
</evidence>
<name>A0A3D3R9D3_9PLAN</name>
<evidence type="ECO:0000313" key="2">
    <source>
        <dbReference type="EMBL" id="HCO25461.1"/>
    </source>
</evidence>
<proteinExistence type="predicted"/>
<dbReference type="AlphaFoldDB" id="A0A3D3R9D3"/>
<keyword evidence="1" id="KW-1133">Transmembrane helix</keyword>
<dbReference type="Proteomes" id="UP000263642">
    <property type="component" value="Unassembled WGS sequence"/>
</dbReference>
<dbReference type="EMBL" id="DQAY01000129">
    <property type="protein sequence ID" value="HCO25461.1"/>
    <property type="molecule type" value="Genomic_DNA"/>
</dbReference>
<organism evidence="2 3">
    <name type="scientific">Gimesia maris</name>
    <dbReference type="NCBI Taxonomy" id="122"/>
    <lineage>
        <taxon>Bacteria</taxon>
        <taxon>Pseudomonadati</taxon>
        <taxon>Planctomycetota</taxon>
        <taxon>Planctomycetia</taxon>
        <taxon>Planctomycetales</taxon>
        <taxon>Planctomycetaceae</taxon>
        <taxon>Gimesia</taxon>
    </lineage>
</organism>
<protein>
    <submittedName>
        <fullName evidence="2">Uncharacterized protein</fullName>
    </submittedName>
</protein>
<reference evidence="2 3" key="1">
    <citation type="journal article" date="2018" name="Nat. Biotechnol.">
        <title>A standardized bacterial taxonomy based on genome phylogeny substantially revises the tree of life.</title>
        <authorList>
            <person name="Parks D.H."/>
            <person name="Chuvochina M."/>
            <person name="Waite D.W."/>
            <person name="Rinke C."/>
            <person name="Skarshewski A."/>
            <person name="Chaumeil P.A."/>
            <person name="Hugenholtz P."/>
        </authorList>
    </citation>
    <scope>NUCLEOTIDE SEQUENCE [LARGE SCALE GENOMIC DNA]</scope>
    <source>
        <strain evidence="2">UBA9375</strain>
    </source>
</reference>
<keyword evidence="1" id="KW-0812">Transmembrane</keyword>
<gene>
    <name evidence="2" type="ORF">DIT97_21460</name>
</gene>
<accession>A0A3D3R9D3</accession>
<comment type="caution">
    <text evidence="2">The sequence shown here is derived from an EMBL/GenBank/DDBJ whole genome shotgun (WGS) entry which is preliminary data.</text>
</comment>
<feature type="transmembrane region" description="Helical" evidence="1">
    <location>
        <begin position="6"/>
        <end position="22"/>
    </location>
</feature>
<sequence length="102" mass="11208">MKYLIAAFMTGFLILAMFGFIWKTEGEFRQSALDRGWDSEQDMGMELPGDLLQRISIANLLRVYSIPISVLLAGLCFGIAFQVGGSGGDAKSDQPVVTEEQK</sequence>